<keyword evidence="15" id="KW-1185">Reference proteome</keyword>
<evidence type="ECO:0000259" key="12">
    <source>
        <dbReference type="Pfam" id="PF06827"/>
    </source>
</evidence>
<dbReference type="Gene3D" id="3.90.740.10">
    <property type="entry name" value="Valyl/Leucyl/Isoleucyl-tRNA synthetase, editing domain"/>
    <property type="match status" value="1"/>
</dbReference>
<dbReference type="InterPro" id="IPR009008">
    <property type="entry name" value="Val/Leu/Ile-tRNA-synth_edit"/>
</dbReference>
<keyword evidence="6 10" id="KW-0648">Protein biosynthesis</keyword>
<dbReference type="InterPro" id="IPR010663">
    <property type="entry name" value="Znf_FPG/IleRS"/>
</dbReference>
<evidence type="ECO:0000256" key="5">
    <source>
        <dbReference type="ARBA" id="ARBA00022840"/>
    </source>
</evidence>
<evidence type="ECO:0000256" key="2">
    <source>
        <dbReference type="ARBA" id="ARBA00022490"/>
    </source>
</evidence>
<dbReference type="GO" id="GO:0005829">
    <property type="term" value="C:cytosol"/>
    <property type="evidence" value="ECO:0007669"/>
    <property type="project" value="TreeGrafter"/>
</dbReference>
<evidence type="ECO:0000259" key="11">
    <source>
        <dbReference type="Pfam" id="PF00133"/>
    </source>
</evidence>
<comment type="cofactor">
    <cofactor evidence="10">
        <name>Zn(2+)</name>
        <dbReference type="ChEBI" id="CHEBI:29105"/>
    </cofactor>
    <text evidence="10">Binds 1 zinc ion per subunit.</text>
</comment>
<organism evidence="14 15">
    <name type="scientific">Granulicella sibirica</name>
    <dbReference type="NCBI Taxonomy" id="2479048"/>
    <lineage>
        <taxon>Bacteria</taxon>
        <taxon>Pseudomonadati</taxon>
        <taxon>Acidobacteriota</taxon>
        <taxon>Terriglobia</taxon>
        <taxon>Terriglobales</taxon>
        <taxon>Acidobacteriaceae</taxon>
        <taxon>Granulicella</taxon>
    </lineage>
</organism>
<dbReference type="PROSITE" id="PS00178">
    <property type="entry name" value="AA_TRNA_LIGASE_I"/>
    <property type="match status" value="1"/>
</dbReference>
<keyword evidence="10" id="KW-0862">Zinc</keyword>
<comment type="function">
    <text evidence="8 10">Catalyzes the attachment of isoleucine to tRNA(Ile). As IleRS can inadvertently accommodate and process structurally similar amino acids such as valine, to avoid such errors it has two additional distinct tRNA(Ile)-dependent editing activities. One activity is designated as 'pretransfer' editing and involves the hydrolysis of activated Val-AMP. The other activity is designated 'posttransfer' editing and involves deacylation of mischarged Val-tRNA(Ile).</text>
</comment>
<dbReference type="Pfam" id="PF00133">
    <property type="entry name" value="tRNA-synt_1"/>
    <property type="match status" value="2"/>
</dbReference>
<evidence type="ECO:0000256" key="1">
    <source>
        <dbReference type="ARBA" id="ARBA00006887"/>
    </source>
</evidence>
<dbReference type="PRINTS" id="PR00984">
    <property type="entry name" value="TRNASYNTHILE"/>
</dbReference>
<dbReference type="SUPFAM" id="SSF50677">
    <property type="entry name" value="ValRS/IleRS/LeuRS editing domain"/>
    <property type="match status" value="1"/>
</dbReference>
<dbReference type="Pfam" id="PF06827">
    <property type="entry name" value="zf-FPG_IleRS"/>
    <property type="match status" value="1"/>
</dbReference>
<keyword evidence="3 10" id="KW-0436">Ligase</keyword>
<dbReference type="SUPFAM" id="SSF47323">
    <property type="entry name" value="Anticodon-binding domain of a subclass of class I aminoacyl-tRNA synthetases"/>
    <property type="match status" value="1"/>
</dbReference>
<feature type="domain" description="Aminoacyl-tRNA synthetase class Ia" evidence="11">
    <location>
        <begin position="38"/>
        <end position="460"/>
    </location>
</feature>
<dbReference type="InterPro" id="IPR002301">
    <property type="entry name" value="Ile-tRNA-ligase"/>
</dbReference>
<dbReference type="PANTHER" id="PTHR42765">
    <property type="entry name" value="SOLEUCYL-TRNA SYNTHETASE"/>
    <property type="match status" value="1"/>
</dbReference>
<evidence type="ECO:0000259" key="13">
    <source>
        <dbReference type="Pfam" id="PF08264"/>
    </source>
</evidence>
<keyword evidence="7 10" id="KW-0030">Aminoacyl-tRNA synthetase</keyword>
<comment type="subcellular location">
    <subcellularLocation>
        <location evidence="10">Cytoplasm</location>
    </subcellularLocation>
</comment>
<dbReference type="InterPro" id="IPR002300">
    <property type="entry name" value="aa-tRNA-synth_Ia"/>
</dbReference>
<feature type="binding site" evidence="10">
    <location>
        <position position="967"/>
    </location>
    <ligand>
        <name>Zn(2+)</name>
        <dbReference type="ChEBI" id="CHEBI:29105"/>
    </ligand>
</feature>
<dbReference type="InterPro" id="IPR023585">
    <property type="entry name" value="Ile-tRNA-ligase_type1"/>
</dbReference>
<comment type="catalytic activity">
    <reaction evidence="9 10">
        <text>tRNA(Ile) + L-isoleucine + ATP = L-isoleucyl-tRNA(Ile) + AMP + diphosphate</text>
        <dbReference type="Rhea" id="RHEA:11060"/>
        <dbReference type="Rhea" id="RHEA-COMP:9666"/>
        <dbReference type="Rhea" id="RHEA-COMP:9695"/>
        <dbReference type="ChEBI" id="CHEBI:30616"/>
        <dbReference type="ChEBI" id="CHEBI:33019"/>
        <dbReference type="ChEBI" id="CHEBI:58045"/>
        <dbReference type="ChEBI" id="CHEBI:78442"/>
        <dbReference type="ChEBI" id="CHEBI:78528"/>
        <dbReference type="ChEBI" id="CHEBI:456215"/>
        <dbReference type="EC" id="6.1.1.5"/>
    </reaction>
</comment>
<feature type="binding site" evidence="10">
    <location>
        <position position="987"/>
    </location>
    <ligand>
        <name>Zn(2+)</name>
        <dbReference type="ChEBI" id="CHEBI:29105"/>
    </ligand>
</feature>
<dbReference type="GO" id="GO:0000049">
    <property type="term" value="F:tRNA binding"/>
    <property type="evidence" value="ECO:0007669"/>
    <property type="project" value="InterPro"/>
</dbReference>
<dbReference type="CDD" id="cd07960">
    <property type="entry name" value="Anticodon_Ia_Ile_BEm"/>
    <property type="match status" value="1"/>
</dbReference>
<protein>
    <recommendedName>
        <fullName evidence="10">Isoleucine--tRNA ligase</fullName>
        <ecNumber evidence="10">6.1.1.5</ecNumber>
    </recommendedName>
    <alternativeName>
        <fullName evidence="10">Isoleucyl-tRNA synthetase</fullName>
        <shortName evidence="10">IleRS</shortName>
    </alternativeName>
</protein>
<feature type="domain" description="Zinc finger FPG/IleRS-type" evidence="12">
    <location>
        <begin position="961"/>
        <end position="988"/>
    </location>
</feature>
<feature type="short sequence motif" description="'HIGH' region" evidence="10">
    <location>
        <begin position="67"/>
        <end position="77"/>
    </location>
</feature>
<keyword evidence="2 10" id="KW-0963">Cytoplasm</keyword>
<sequence length="1008" mass="112280">MPDAPNTPESKPLKATLNLPQTTFSMKANLPVNEPIRLEAWAKEDLYGQIRAARTGSPKYILHDGPPYANGAIHLGHALNKCIKDFVVKTKTMAGFDAPYVPGWDCHGLPIEIKVDEQLGRKKLDMDPVAVRKACRAYAEKYVDLQRSQFQRLGVFGRWDNPYKTMSFEYEAAIVETFYEFYEREFVYKGLKPVFWCIHDRTALAEAEVEYEQHTSPSIYVRYALTGDATAIDPAFADLSGQAGPVYTIIWTTTPWTIPASQAVAFNPEMEYVALACAGGTYIIAEALLASVVAACDLKSAAAPDEAATQADVLVRFAGSRMEGATFQHPFLDRSILGVNAPYVTAEQGTGAVHTSPAHGVDDFYTGKRYNLPELQYVDNAGKQKNTNGQPYEDLTVFKSNPVITEILRESGALLSASTLLHSYPHCWRCHNPVIVRATEQWFIAMETPMHAAVSEEETQEVIAETLAADPDATAVELPPTRMTTFRQRTLEEIKRVNWDPSWGEERISNMIATRPDWCISRQRIWGVPIAVFLCCKCSTPLRNPAINAKVVDLFRKEGADAWYVHSPEQLLPAGTACAQCGNADTTEFRKEMDILDVWFESGASWHAVLDIEPELEFPADLYTEGGDQHRGWFHSSLLTSVAVREEAPYKMVATSGWTLDEQGRAFSKSLGNGVDPVDVAKRLGGEIIRLWVASVDFREDVAASESLMQRVSDNYRKLRNTLRFLLSNIHDFNPATDAITEFAKLEPLDQHILSRTAELDAKIRHAYDTFEFHRAYHALNEYVNTDLSALYLDVLKDRLYTLAPNAPARRSAQTALWRIAETLTRLVAPILSFTAEEVWAHLPKIEGREASVHVALFPNMQDIIPGSVKQIEEDWKQLLAIRVPALKALEEARNEKLIGKGLEASIRFEVSDSDAATYDLLARYGASLPELMNVSSVEVARVSTLAGAPLLETTAKFASGIKCERCWRYTEDVGQDGRFPTVCERCSEALIAIGYPPYDAPPSSEAA</sequence>
<dbReference type="PANTHER" id="PTHR42765:SF1">
    <property type="entry name" value="ISOLEUCINE--TRNA LIGASE, MITOCHONDRIAL"/>
    <property type="match status" value="1"/>
</dbReference>
<keyword evidence="10" id="KW-0479">Metal-binding</keyword>
<evidence type="ECO:0000256" key="4">
    <source>
        <dbReference type="ARBA" id="ARBA00022741"/>
    </source>
</evidence>
<dbReference type="OrthoDB" id="9810365at2"/>
<accession>A0A4Q0T5H0</accession>
<dbReference type="EMBL" id="RDSM01000001">
    <property type="protein sequence ID" value="RXH56866.1"/>
    <property type="molecule type" value="Genomic_DNA"/>
</dbReference>
<feature type="binding site" evidence="10">
    <location>
        <position position="625"/>
    </location>
    <ligand>
        <name>L-isoleucyl-5'-AMP</name>
        <dbReference type="ChEBI" id="CHEBI:178002"/>
    </ligand>
</feature>
<dbReference type="GO" id="GO:0008270">
    <property type="term" value="F:zinc ion binding"/>
    <property type="evidence" value="ECO:0007669"/>
    <property type="project" value="UniProtKB-UniRule"/>
</dbReference>
<comment type="subunit">
    <text evidence="10">Monomer.</text>
</comment>
<dbReference type="Proteomes" id="UP000289437">
    <property type="component" value="Unassembled WGS sequence"/>
</dbReference>
<evidence type="ECO:0000256" key="8">
    <source>
        <dbReference type="ARBA" id="ARBA00025217"/>
    </source>
</evidence>
<dbReference type="EC" id="6.1.1.5" evidence="10"/>
<dbReference type="InterPro" id="IPR050081">
    <property type="entry name" value="Ile-tRNA_ligase"/>
</dbReference>
<dbReference type="GO" id="GO:0006428">
    <property type="term" value="P:isoleucyl-tRNA aminoacylation"/>
    <property type="evidence" value="ECO:0007669"/>
    <property type="project" value="UniProtKB-UniRule"/>
</dbReference>
<proteinExistence type="inferred from homology"/>
<feature type="domain" description="Aminoacyl-tRNA synthetase class Ia" evidence="11">
    <location>
        <begin position="482"/>
        <end position="703"/>
    </location>
</feature>
<dbReference type="SUPFAM" id="SSF52374">
    <property type="entry name" value="Nucleotidylyl transferase"/>
    <property type="match status" value="1"/>
</dbReference>
<dbReference type="InterPro" id="IPR013155">
    <property type="entry name" value="M/V/L/I-tRNA-synth_anticd-bd"/>
</dbReference>
<feature type="binding site" evidence="10">
    <location>
        <position position="669"/>
    </location>
    <ligand>
        <name>ATP</name>
        <dbReference type="ChEBI" id="CHEBI:30616"/>
    </ligand>
</feature>
<dbReference type="AlphaFoldDB" id="A0A4Q0T5H0"/>
<name>A0A4Q0T5H0_9BACT</name>
<evidence type="ECO:0000256" key="10">
    <source>
        <dbReference type="HAMAP-Rule" id="MF_02002"/>
    </source>
</evidence>
<comment type="caution">
    <text evidence="14">The sequence shown here is derived from an EMBL/GenBank/DDBJ whole genome shotgun (WGS) entry which is preliminary data.</text>
</comment>
<dbReference type="NCBIfam" id="TIGR00392">
    <property type="entry name" value="ileS"/>
    <property type="match status" value="1"/>
</dbReference>
<dbReference type="Gene3D" id="1.10.730.20">
    <property type="match status" value="1"/>
</dbReference>
<keyword evidence="5 10" id="KW-0067">ATP-binding</keyword>
<evidence type="ECO:0000313" key="15">
    <source>
        <dbReference type="Proteomes" id="UP000289437"/>
    </source>
</evidence>
<evidence type="ECO:0000256" key="3">
    <source>
        <dbReference type="ARBA" id="ARBA00022598"/>
    </source>
</evidence>
<dbReference type="GO" id="GO:0004822">
    <property type="term" value="F:isoleucine-tRNA ligase activity"/>
    <property type="evidence" value="ECO:0007669"/>
    <property type="project" value="UniProtKB-UniRule"/>
</dbReference>
<dbReference type="GO" id="GO:0005524">
    <property type="term" value="F:ATP binding"/>
    <property type="evidence" value="ECO:0007669"/>
    <property type="project" value="UniProtKB-UniRule"/>
</dbReference>
<feature type="short sequence motif" description="'KMSKS' region" evidence="10">
    <location>
        <begin position="666"/>
        <end position="670"/>
    </location>
</feature>
<feature type="binding site" evidence="10">
    <location>
        <position position="984"/>
    </location>
    <ligand>
        <name>Zn(2+)</name>
        <dbReference type="ChEBI" id="CHEBI:29105"/>
    </ligand>
</feature>
<dbReference type="FunFam" id="3.40.50.620:FF:000042">
    <property type="entry name" value="Isoleucine--tRNA ligase"/>
    <property type="match status" value="1"/>
</dbReference>
<keyword evidence="4 10" id="KW-0547">Nucleotide-binding</keyword>
<dbReference type="RefSeq" id="WP_128911125.1">
    <property type="nucleotide sequence ID" value="NZ_RDSM01000001.1"/>
</dbReference>
<dbReference type="GO" id="GO:0002161">
    <property type="term" value="F:aminoacyl-tRNA deacylase activity"/>
    <property type="evidence" value="ECO:0007669"/>
    <property type="project" value="InterPro"/>
</dbReference>
<evidence type="ECO:0000256" key="6">
    <source>
        <dbReference type="ARBA" id="ARBA00022917"/>
    </source>
</evidence>
<dbReference type="InterPro" id="IPR009080">
    <property type="entry name" value="tRNAsynth_Ia_anticodon-bd"/>
</dbReference>
<dbReference type="InterPro" id="IPR001412">
    <property type="entry name" value="aa-tRNA-synth_I_CS"/>
</dbReference>
<dbReference type="HAMAP" id="MF_02002">
    <property type="entry name" value="Ile_tRNA_synth_type1"/>
    <property type="match status" value="1"/>
</dbReference>
<dbReference type="InterPro" id="IPR014729">
    <property type="entry name" value="Rossmann-like_a/b/a_fold"/>
</dbReference>
<dbReference type="Gene3D" id="3.40.50.620">
    <property type="entry name" value="HUPs"/>
    <property type="match status" value="2"/>
</dbReference>
<reference evidence="15" key="2">
    <citation type="submission" date="2019-02" db="EMBL/GenBank/DDBJ databases">
        <title>Granulicella sibirica sp. nov., a psychrotolerant acidobacterium isolated from an organic soil layer in forested tundra, West Siberia.</title>
        <authorList>
            <person name="Oshkin I.Y."/>
            <person name="Kulichevskaya I.S."/>
            <person name="Rijpstra W.I.C."/>
            <person name="Sinninghe Damste J.S."/>
            <person name="Rakitin A.L."/>
            <person name="Ravin N.V."/>
            <person name="Dedysh S.N."/>
        </authorList>
    </citation>
    <scope>NUCLEOTIDE SEQUENCE [LARGE SCALE GENOMIC DNA]</scope>
    <source>
        <strain evidence="15">AF10</strain>
    </source>
</reference>
<feature type="domain" description="Methionyl/Valyl/Leucyl/Isoleucyl-tRNA synthetase anticodon-binding" evidence="13">
    <location>
        <begin position="750"/>
        <end position="907"/>
    </location>
</feature>
<comment type="domain">
    <text evidence="10">IleRS has two distinct active sites: one for aminoacylation and one for editing. The misactivated valine is translocated from the active site to the editing site, which sterically excludes the correctly activated isoleucine. The single editing site contains two valyl binding pockets, one specific for each substrate (Val-AMP or Val-tRNA(Ile)).</text>
</comment>
<evidence type="ECO:0000313" key="14">
    <source>
        <dbReference type="EMBL" id="RXH56866.1"/>
    </source>
</evidence>
<feature type="binding site" evidence="10">
    <location>
        <position position="964"/>
    </location>
    <ligand>
        <name>Zn(2+)</name>
        <dbReference type="ChEBI" id="CHEBI:29105"/>
    </ligand>
</feature>
<gene>
    <name evidence="10" type="primary">ileS</name>
    <name evidence="14" type="ORF">GRAN_0176</name>
</gene>
<reference evidence="14 15" key="1">
    <citation type="submission" date="2018-11" db="EMBL/GenBank/DDBJ databases">
        <authorList>
            <person name="Mardanov A.V."/>
            <person name="Ravin N.V."/>
            <person name="Dedysh S.N."/>
        </authorList>
    </citation>
    <scope>NUCLEOTIDE SEQUENCE [LARGE SCALE GENOMIC DNA]</scope>
    <source>
        <strain evidence="14 15">AF10</strain>
    </source>
</reference>
<dbReference type="Pfam" id="PF08264">
    <property type="entry name" value="Anticodon_1"/>
    <property type="match status" value="1"/>
</dbReference>
<comment type="similarity">
    <text evidence="1 10">Belongs to the class-I aminoacyl-tRNA synthetase family. IleS type 1 subfamily.</text>
</comment>
<evidence type="ECO:0000256" key="9">
    <source>
        <dbReference type="ARBA" id="ARBA00048359"/>
    </source>
</evidence>
<dbReference type="InterPro" id="IPR033708">
    <property type="entry name" value="Anticodon_Ile_BEm"/>
</dbReference>
<evidence type="ECO:0000256" key="7">
    <source>
        <dbReference type="ARBA" id="ARBA00023146"/>
    </source>
</evidence>